<evidence type="ECO:0000256" key="3">
    <source>
        <dbReference type="ARBA" id="ARBA00022516"/>
    </source>
</evidence>
<dbReference type="STRING" id="4232.A0A251TP80"/>
<proteinExistence type="inferred from homology"/>
<keyword evidence="4 13" id="KW-0808">Transferase</keyword>
<sequence>MGLSPATRENFSSLLKAGCSCIVILGGVHEVFYMEHDSESAFLKTRKGFIRLAMETNSPLVPSYVYNWWKPRGRFFLKLSRAIKFTPIVFWGTLWSTIPLRRPILAVVGKPIHFKKNSAPTMEEVSEVHGQFVKALRSLFKRHRPRAGYPGLISWIYVFMFHILY</sequence>
<dbReference type="PANTHER" id="PTHR12317:SF70">
    <property type="entry name" value="ACYLTRANSFERASE"/>
    <property type="match status" value="1"/>
</dbReference>
<dbReference type="Proteomes" id="UP000215914">
    <property type="component" value="Chromosome 10"/>
</dbReference>
<evidence type="ECO:0000256" key="2">
    <source>
        <dbReference type="ARBA" id="ARBA00005420"/>
    </source>
</evidence>
<dbReference type="PANTHER" id="PTHR12317">
    <property type="entry name" value="DIACYLGLYCEROL O-ACYLTRANSFERASE"/>
    <property type="match status" value="1"/>
</dbReference>
<evidence type="ECO:0000256" key="9">
    <source>
        <dbReference type="ARBA" id="ARBA00023136"/>
    </source>
</evidence>
<dbReference type="InParanoid" id="A0A251TP80"/>
<dbReference type="EC" id="2.3.1.20" evidence="12"/>
<keyword evidence="9 11" id="KW-0472">Membrane</keyword>
<keyword evidence="3" id="KW-0444">Lipid biosynthesis</keyword>
<dbReference type="InterPro" id="IPR007130">
    <property type="entry name" value="DAGAT"/>
</dbReference>
<keyword evidence="6" id="KW-0256">Endoplasmic reticulum</keyword>
<dbReference type="Gramene" id="mRNA:HanXRQr2_Chr04g0150461">
    <property type="protein sequence ID" value="mRNA:HanXRQr2_Chr04g0150461"/>
    <property type="gene ID" value="HanXRQr2_Chr04g0150461"/>
</dbReference>
<name>A0A251TP80_HELAN</name>
<dbReference type="EMBL" id="CM007899">
    <property type="protein sequence ID" value="OTG12928.1"/>
    <property type="molecule type" value="Genomic_DNA"/>
</dbReference>
<reference evidence="13" key="2">
    <citation type="submission" date="2017-02" db="EMBL/GenBank/DDBJ databases">
        <title>Sunflower complete genome.</title>
        <authorList>
            <person name="Langlade N."/>
            <person name="Munos S."/>
        </authorList>
    </citation>
    <scope>NUCLEOTIDE SEQUENCE [LARGE SCALE GENOMIC DNA]</scope>
    <source>
        <tissue evidence="13">Leaves</tissue>
    </source>
</reference>
<evidence type="ECO:0000256" key="8">
    <source>
        <dbReference type="ARBA" id="ARBA00023098"/>
    </source>
</evidence>
<evidence type="ECO:0000313" key="13">
    <source>
        <dbReference type="EMBL" id="OTG12928.1"/>
    </source>
</evidence>
<evidence type="ECO:0000256" key="6">
    <source>
        <dbReference type="ARBA" id="ARBA00022824"/>
    </source>
</evidence>
<reference evidence="12" key="3">
    <citation type="submission" date="2020-06" db="EMBL/GenBank/DDBJ databases">
        <title>Helianthus annuus Genome sequencing and assembly Release 2.</title>
        <authorList>
            <person name="Gouzy J."/>
            <person name="Langlade N."/>
            <person name="Munos S."/>
        </authorList>
    </citation>
    <scope>NUCLEOTIDE SEQUENCE</scope>
    <source>
        <tissue evidence="12">Leaves</tissue>
    </source>
</reference>
<dbReference type="GO" id="GO:0005789">
    <property type="term" value="C:endoplasmic reticulum membrane"/>
    <property type="evidence" value="ECO:0000318"/>
    <property type="project" value="GO_Central"/>
</dbReference>
<comment type="similarity">
    <text evidence="2">Belongs to the diacylglycerol acyltransferase family.</text>
</comment>
<reference evidence="12 14" key="1">
    <citation type="journal article" date="2017" name="Nature">
        <title>The sunflower genome provides insights into oil metabolism, flowering and Asterid evolution.</title>
        <authorList>
            <person name="Badouin H."/>
            <person name="Gouzy J."/>
            <person name="Grassa C.J."/>
            <person name="Murat F."/>
            <person name="Staton S.E."/>
            <person name="Cottret L."/>
            <person name="Lelandais-Briere C."/>
            <person name="Owens G.L."/>
            <person name="Carrere S."/>
            <person name="Mayjonade B."/>
            <person name="Legrand L."/>
            <person name="Gill N."/>
            <person name="Kane N.C."/>
            <person name="Bowers J.E."/>
            <person name="Hubner S."/>
            <person name="Bellec A."/>
            <person name="Berard A."/>
            <person name="Berges H."/>
            <person name="Blanchet N."/>
            <person name="Boniface M.C."/>
            <person name="Brunel D."/>
            <person name="Catrice O."/>
            <person name="Chaidir N."/>
            <person name="Claudel C."/>
            <person name="Donnadieu C."/>
            <person name="Faraut T."/>
            <person name="Fievet G."/>
            <person name="Helmstetter N."/>
            <person name="King M."/>
            <person name="Knapp S.J."/>
            <person name="Lai Z."/>
            <person name="Le Paslier M.C."/>
            <person name="Lippi Y."/>
            <person name="Lorenzon L."/>
            <person name="Mandel J.R."/>
            <person name="Marage G."/>
            <person name="Marchand G."/>
            <person name="Marquand E."/>
            <person name="Bret-Mestries E."/>
            <person name="Morien E."/>
            <person name="Nambeesan S."/>
            <person name="Nguyen T."/>
            <person name="Pegot-Espagnet P."/>
            <person name="Pouilly N."/>
            <person name="Raftis F."/>
            <person name="Sallet E."/>
            <person name="Schiex T."/>
            <person name="Thomas J."/>
            <person name="Vandecasteele C."/>
            <person name="Vares D."/>
            <person name="Vear F."/>
            <person name="Vautrin S."/>
            <person name="Crespi M."/>
            <person name="Mangin B."/>
            <person name="Burke J.M."/>
            <person name="Salse J."/>
            <person name="Munos S."/>
            <person name="Vincourt P."/>
            <person name="Rieseberg L.H."/>
            <person name="Langlade N.B."/>
        </authorList>
    </citation>
    <scope>NUCLEOTIDE SEQUENCE [LARGE SCALE GENOMIC DNA]</scope>
    <source>
        <strain evidence="14">cv. SF193</strain>
        <tissue evidence="12">Leaves</tissue>
    </source>
</reference>
<keyword evidence="8" id="KW-0443">Lipid metabolism</keyword>
<dbReference type="GO" id="GO:0004144">
    <property type="term" value="F:diacylglycerol O-acyltransferase activity"/>
    <property type="evidence" value="ECO:0000318"/>
    <property type="project" value="GO_Central"/>
</dbReference>
<dbReference type="Pfam" id="PF03982">
    <property type="entry name" value="DAGAT"/>
    <property type="match status" value="1"/>
</dbReference>
<keyword evidence="10 13" id="KW-0012">Acyltransferase</keyword>
<evidence type="ECO:0000313" key="12">
    <source>
        <dbReference type="EMBL" id="KAF5808868.1"/>
    </source>
</evidence>
<evidence type="ECO:0000256" key="5">
    <source>
        <dbReference type="ARBA" id="ARBA00022692"/>
    </source>
</evidence>
<evidence type="ECO:0000256" key="1">
    <source>
        <dbReference type="ARBA" id="ARBA00004477"/>
    </source>
</evidence>
<protein>
    <submittedName>
        <fullName evidence="12">Diacylglycerol O-acyltransferase</fullName>
        <ecNumber evidence="12">2.3.1.20</ecNumber>
    </submittedName>
    <submittedName>
        <fullName evidence="13">Putative diacylglycerol acyltransferase</fullName>
    </submittedName>
</protein>
<evidence type="ECO:0000256" key="10">
    <source>
        <dbReference type="ARBA" id="ARBA00023315"/>
    </source>
</evidence>
<evidence type="ECO:0000256" key="7">
    <source>
        <dbReference type="ARBA" id="ARBA00022989"/>
    </source>
</evidence>
<keyword evidence="14" id="KW-1185">Reference proteome</keyword>
<keyword evidence="5 11" id="KW-0812">Transmembrane</keyword>
<evidence type="ECO:0000256" key="4">
    <source>
        <dbReference type="ARBA" id="ARBA00022679"/>
    </source>
</evidence>
<keyword evidence="7 11" id="KW-1133">Transmembrane helix</keyword>
<dbReference type="GO" id="GO:0019432">
    <property type="term" value="P:triglyceride biosynthetic process"/>
    <property type="evidence" value="ECO:0000318"/>
    <property type="project" value="GO_Central"/>
</dbReference>
<organism evidence="13 14">
    <name type="scientific">Helianthus annuus</name>
    <name type="common">Common sunflower</name>
    <dbReference type="NCBI Taxonomy" id="4232"/>
    <lineage>
        <taxon>Eukaryota</taxon>
        <taxon>Viridiplantae</taxon>
        <taxon>Streptophyta</taxon>
        <taxon>Embryophyta</taxon>
        <taxon>Tracheophyta</taxon>
        <taxon>Spermatophyta</taxon>
        <taxon>Magnoliopsida</taxon>
        <taxon>eudicotyledons</taxon>
        <taxon>Gunneridae</taxon>
        <taxon>Pentapetalae</taxon>
        <taxon>asterids</taxon>
        <taxon>campanulids</taxon>
        <taxon>Asterales</taxon>
        <taxon>Asteraceae</taxon>
        <taxon>Asteroideae</taxon>
        <taxon>Heliantheae alliance</taxon>
        <taxon>Heliantheae</taxon>
        <taxon>Helianthus</taxon>
    </lineage>
</organism>
<evidence type="ECO:0000313" key="14">
    <source>
        <dbReference type="Proteomes" id="UP000215914"/>
    </source>
</evidence>
<dbReference type="EMBL" id="MNCJ02000319">
    <property type="protein sequence ID" value="KAF5808868.1"/>
    <property type="molecule type" value="Genomic_DNA"/>
</dbReference>
<accession>A0A251TP80</accession>
<comment type="subcellular location">
    <subcellularLocation>
        <location evidence="1">Endoplasmic reticulum membrane</location>
        <topology evidence="1">Multi-pass membrane protein</topology>
    </subcellularLocation>
</comment>
<feature type="transmembrane region" description="Helical" evidence="11">
    <location>
        <begin position="147"/>
        <end position="164"/>
    </location>
</feature>
<dbReference type="OMA" id="EANTFIC"/>
<evidence type="ECO:0000256" key="11">
    <source>
        <dbReference type="SAM" id="Phobius"/>
    </source>
</evidence>
<gene>
    <name evidence="13" type="ORF">HannXRQ_Chr10g0315001</name>
    <name evidence="12" type="ORF">HanXRQr2_Chr04g0150461</name>
</gene>
<dbReference type="AlphaFoldDB" id="A0A251TP80"/>